<organism evidence="1 2">
    <name type="scientific">Heyndrickxia coagulans</name>
    <name type="common">Weizmannia coagulans</name>
    <dbReference type="NCBI Taxonomy" id="1398"/>
    <lineage>
        <taxon>Bacteria</taxon>
        <taxon>Bacillati</taxon>
        <taxon>Bacillota</taxon>
        <taxon>Bacilli</taxon>
        <taxon>Bacillales</taxon>
        <taxon>Bacillaceae</taxon>
        <taxon>Heyndrickxia</taxon>
    </lineage>
</organism>
<reference evidence="1 2" key="1">
    <citation type="submission" date="2016-01" db="EMBL/GenBank/DDBJ databases">
        <title>Genome Sequences of Twelve Sporeforming Bacillus Species Isolated from Foods.</title>
        <authorList>
            <person name="Berendsen E.M."/>
            <person name="Wells-Bennik M.H."/>
            <person name="Krawcyk A.O."/>
            <person name="De Jong A."/>
            <person name="Holsappel S."/>
            <person name="Eijlander R.T."/>
            <person name="Kuipers O.P."/>
        </authorList>
    </citation>
    <scope>NUCLEOTIDE SEQUENCE [LARGE SCALE GENOMIC DNA]</scope>
    <source>
        <strain evidence="1 2">B4099</strain>
    </source>
</reference>
<proteinExistence type="predicted"/>
<name>A0A150KI47_HEYCO</name>
<accession>A0A150KI47</accession>
<dbReference type="PATRIC" id="fig|1398.25.peg.1524"/>
<evidence type="ECO:0000313" key="2">
    <source>
        <dbReference type="Proteomes" id="UP000075304"/>
    </source>
</evidence>
<comment type="caution">
    <text evidence="1">The sequence shown here is derived from an EMBL/GenBank/DDBJ whole genome shotgun (WGS) entry which is preliminary data.</text>
</comment>
<gene>
    <name evidence="1" type="ORF">B4099_3671</name>
</gene>
<evidence type="ECO:0000313" key="1">
    <source>
        <dbReference type="EMBL" id="KYC72309.1"/>
    </source>
</evidence>
<dbReference type="AlphaFoldDB" id="A0A150KI47"/>
<protein>
    <submittedName>
        <fullName evidence="1">Uncharacterized protein</fullName>
    </submittedName>
</protein>
<sequence length="61" mass="7283">MLEQLFLYLERFSFHALYIHNLDGSIQMVNLKICDVLNLAVFFSVFLESFLKQVPRLYPEK</sequence>
<dbReference type="EMBL" id="LQYI01000021">
    <property type="protein sequence ID" value="KYC72309.1"/>
    <property type="molecule type" value="Genomic_DNA"/>
</dbReference>
<dbReference type="Proteomes" id="UP000075304">
    <property type="component" value="Unassembled WGS sequence"/>
</dbReference>